<evidence type="ECO:0000313" key="3">
    <source>
        <dbReference type="Proteomes" id="UP001595828"/>
    </source>
</evidence>
<protein>
    <submittedName>
        <fullName evidence="2">DUF4402 domain-containing protein</fullName>
    </submittedName>
</protein>
<dbReference type="InterPro" id="IPR025514">
    <property type="entry name" value="DUF4402"/>
</dbReference>
<evidence type="ECO:0000256" key="1">
    <source>
        <dbReference type="SAM" id="SignalP"/>
    </source>
</evidence>
<name>A0ABV8RM12_9SPHN</name>
<dbReference type="Pfam" id="PF14352">
    <property type="entry name" value="DUF4402"/>
    <property type="match status" value="1"/>
</dbReference>
<dbReference type="RefSeq" id="WP_379537407.1">
    <property type="nucleotide sequence ID" value="NZ_JBHSDR010000003.1"/>
</dbReference>
<dbReference type="Proteomes" id="UP001595828">
    <property type="component" value="Unassembled WGS sequence"/>
</dbReference>
<feature type="signal peptide" evidence="1">
    <location>
        <begin position="1"/>
        <end position="26"/>
    </location>
</feature>
<organism evidence="2 3">
    <name type="scientific">Novosphingobium tardum</name>
    <dbReference type="NCBI Taxonomy" id="1538021"/>
    <lineage>
        <taxon>Bacteria</taxon>
        <taxon>Pseudomonadati</taxon>
        <taxon>Pseudomonadota</taxon>
        <taxon>Alphaproteobacteria</taxon>
        <taxon>Sphingomonadales</taxon>
        <taxon>Sphingomonadaceae</taxon>
        <taxon>Novosphingobium</taxon>
    </lineage>
</organism>
<accession>A0ABV8RM12</accession>
<keyword evidence="3" id="KW-1185">Reference proteome</keyword>
<comment type="caution">
    <text evidence="2">The sequence shown here is derived from an EMBL/GenBank/DDBJ whole genome shotgun (WGS) entry which is preliminary data.</text>
</comment>
<keyword evidence="1" id="KW-0732">Signal</keyword>
<feature type="chain" id="PRO_5046124049" evidence="1">
    <location>
        <begin position="27"/>
        <end position="170"/>
    </location>
</feature>
<gene>
    <name evidence="2" type="ORF">ACFO0A_02530</name>
</gene>
<evidence type="ECO:0000313" key="2">
    <source>
        <dbReference type="EMBL" id="MFC4293930.1"/>
    </source>
</evidence>
<proteinExistence type="predicted"/>
<sequence length="170" mass="16514">MKKFVRLAVAGSAMIASMALATSANAAATATADAKAEILSTLTVAARSGSALDFGQIAVNGAGTAVVAASGARTCSATLVCVGTATPVVFDVSGTPGASIAVTLPTGTATLTGVSTAATMSLGSFTQYFPNGNTLVAGTTSFQVGGTLTVGATQAADVYNGTFQVSVEYN</sequence>
<reference evidence="3" key="1">
    <citation type="journal article" date="2019" name="Int. J. Syst. Evol. Microbiol.">
        <title>The Global Catalogue of Microorganisms (GCM) 10K type strain sequencing project: providing services to taxonomists for standard genome sequencing and annotation.</title>
        <authorList>
            <consortium name="The Broad Institute Genomics Platform"/>
            <consortium name="The Broad Institute Genome Sequencing Center for Infectious Disease"/>
            <person name="Wu L."/>
            <person name="Ma J."/>
        </authorList>
    </citation>
    <scope>NUCLEOTIDE SEQUENCE [LARGE SCALE GENOMIC DNA]</scope>
    <source>
        <strain evidence="3">CGMCC 1.12989</strain>
    </source>
</reference>
<dbReference type="EMBL" id="JBHSDR010000003">
    <property type="protein sequence ID" value="MFC4293930.1"/>
    <property type="molecule type" value="Genomic_DNA"/>
</dbReference>